<evidence type="ECO:0000313" key="4">
    <source>
        <dbReference type="Proteomes" id="UP001501326"/>
    </source>
</evidence>
<name>A0ABN3UWN9_9MICO</name>
<reference evidence="3 4" key="1">
    <citation type="journal article" date="2019" name="Int. J. Syst. Evol. Microbiol.">
        <title>The Global Catalogue of Microorganisms (GCM) 10K type strain sequencing project: providing services to taxonomists for standard genome sequencing and annotation.</title>
        <authorList>
            <consortium name="The Broad Institute Genomics Platform"/>
            <consortium name="The Broad Institute Genome Sequencing Center for Infectious Disease"/>
            <person name="Wu L."/>
            <person name="Ma J."/>
        </authorList>
    </citation>
    <scope>NUCLEOTIDE SEQUENCE [LARGE SCALE GENOMIC DNA]</scope>
    <source>
        <strain evidence="3 4">JCM 16378</strain>
    </source>
</reference>
<evidence type="ECO:0000259" key="2">
    <source>
        <dbReference type="Pfam" id="PF07859"/>
    </source>
</evidence>
<dbReference type="EMBL" id="BAAARN010000004">
    <property type="protein sequence ID" value="GAA2738945.1"/>
    <property type="molecule type" value="Genomic_DNA"/>
</dbReference>
<keyword evidence="4" id="KW-1185">Reference proteome</keyword>
<gene>
    <name evidence="3" type="ORF">GCM10009867_32870</name>
</gene>
<accession>A0ABN3UWN9</accession>
<dbReference type="Pfam" id="PF07859">
    <property type="entry name" value="Abhydrolase_3"/>
    <property type="match status" value="1"/>
</dbReference>
<dbReference type="PANTHER" id="PTHR48081">
    <property type="entry name" value="AB HYDROLASE SUPERFAMILY PROTEIN C4A8.06C"/>
    <property type="match status" value="1"/>
</dbReference>
<dbReference type="InterPro" id="IPR029058">
    <property type="entry name" value="AB_hydrolase_fold"/>
</dbReference>
<dbReference type="InterPro" id="IPR013094">
    <property type="entry name" value="AB_hydrolase_3"/>
</dbReference>
<evidence type="ECO:0000256" key="1">
    <source>
        <dbReference type="ARBA" id="ARBA00022801"/>
    </source>
</evidence>
<dbReference type="SUPFAM" id="SSF53474">
    <property type="entry name" value="alpha/beta-Hydrolases"/>
    <property type="match status" value="1"/>
</dbReference>
<evidence type="ECO:0000313" key="3">
    <source>
        <dbReference type="EMBL" id="GAA2738945.1"/>
    </source>
</evidence>
<feature type="domain" description="Alpha/beta hydrolase fold-3" evidence="2">
    <location>
        <begin position="77"/>
        <end position="283"/>
    </location>
</feature>
<proteinExistence type="predicted"/>
<protein>
    <submittedName>
        <fullName evidence="3">Alpha/beta hydrolase</fullName>
    </submittedName>
</protein>
<dbReference type="InterPro" id="IPR050300">
    <property type="entry name" value="GDXG_lipolytic_enzyme"/>
</dbReference>
<dbReference type="Proteomes" id="UP001501326">
    <property type="component" value="Unassembled WGS sequence"/>
</dbReference>
<dbReference type="PANTHER" id="PTHR48081:SF8">
    <property type="entry name" value="ALPHA_BETA HYDROLASE FOLD-3 DOMAIN-CONTAINING PROTEIN-RELATED"/>
    <property type="match status" value="1"/>
</dbReference>
<keyword evidence="1 3" id="KW-0378">Hydrolase</keyword>
<dbReference type="GO" id="GO:0016787">
    <property type="term" value="F:hydrolase activity"/>
    <property type="evidence" value="ECO:0007669"/>
    <property type="project" value="UniProtKB-KW"/>
</dbReference>
<dbReference type="Gene3D" id="3.40.50.1820">
    <property type="entry name" value="alpha/beta hydrolase"/>
    <property type="match status" value="1"/>
</dbReference>
<organism evidence="3 4">
    <name type="scientific">Pedococcus aerophilus</name>
    <dbReference type="NCBI Taxonomy" id="436356"/>
    <lineage>
        <taxon>Bacteria</taxon>
        <taxon>Bacillati</taxon>
        <taxon>Actinomycetota</taxon>
        <taxon>Actinomycetes</taxon>
        <taxon>Micrococcales</taxon>
        <taxon>Intrasporangiaceae</taxon>
        <taxon>Pedococcus</taxon>
    </lineage>
</organism>
<comment type="caution">
    <text evidence="3">The sequence shown here is derived from an EMBL/GenBank/DDBJ whole genome shotgun (WGS) entry which is preliminary data.</text>
</comment>
<sequence>MRPKPIRTLHRMVVVGIRADLTAWSLGLGASRTVRYGDALQFEGGDLAPTARVRVPTRRGPVPCDVYRPHGTPTGVLVHLHGGAFVMRHPAMDDFWARYMAARAGVVVVNVDYDVAPRHRYPVAQEQAHDVLVWAAAQGDSLSTGGRRVAVSGLSAGGNLAAAACLMARDERSVQPALQVLGVPSLDVAEPVDSKVARAPGSMIGRQVLELVRATYFRDASRREEGYASPLLAPRLDKLPPAYVVTAQRDVLRAEGDAYAARLADSGVAVDHEVVPGADHYFLDGDPERARALLERIAVRLRDALDDTGSRHDRS</sequence>